<name>A0A4R2K3F5_9PSEU</name>
<reference evidence="1 2" key="1">
    <citation type="submission" date="2019-03" db="EMBL/GenBank/DDBJ databases">
        <title>Genomic Encyclopedia of Type Strains, Phase IV (KMG-IV): sequencing the most valuable type-strain genomes for metagenomic binning, comparative biology and taxonomic classification.</title>
        <authorList>
            <person name="Goeker M."/>
        </authorList>
    </citation>
    <scope>NUCLEOTIDE SEQUENCE [LARGE SCALE GENOMIC DNA]</scope>
    <source>
        <strain evidence="1 2">DSM 45934</strain>
    </source>
</reference>
<evidence type="ECO:0000313" key="2">
    <source>
        <dbReference type="Proteomes" id="UP000295680"/>
    </source>
</evidence>
<dbReference type="RefSeq" id="WP_132110015.1">
    <property type="nucleotide sequence ID" value="NZ_SLWS01000001.1"/>
</dbReference>
<dbReference type="Proteomes" id="UP000295680">
    <property type="component" value="Unassembled WGS sequence"/>
</dbReference>
<protein>
    <submittedName>
        <fullName evidence="1">Uncharacterized protein</fullName>
    </submittedName>
</protein>
<dbReference type="EMBL" id="SLWS01000001">
    <property type="protein sequence ID" value="TCO64326.1"/>
    <property type="molecule type" value="Genomic_DNA"/>
</dbReference>
<accession>A0A4R2K3F5</accession>
<dbReference type="AlphaFoldDB" id="A0A4R2K3F5"/>
<sequence length="75" mass="8250">MRLSGKIHPLSLDRVACGGGDHGASHVPAETDHVLRHHQDIGQKVLTQTLRNLERDCVLTVRSNYDIRVAVNTNG</sequence>
<keyword evidence="2" id="KW-1185">Reference proteome</keyword>
<proteinExistence type="predicted"/>
<evidence type="ECO:0000313" key="1">
    <source>
        <dbReference type="EMBL" id="TCO64326.1"/>
    </source>
</evidence>
<gene>
    <name evidence="1" type="ORF">EV192_10193</name>
</gene>
<organism evidence="1 2">
    <name type="scientific">Actinocrispum wychmicini</name>
    <dbReference type="NCBI Taxonomy" id="1213861"/>
    <lineage>
        <taxon>Bacteria</taxon>
        <taxon>Bacillati</taxon>
        <taxon>Actinomycetota</taxon>
        <taxon>Actinomycetes</taxon>
        <taxon>Pseudonocardiales</taxon>
        <taxon>Pseudonocardiaceae</taxon>
        <taxon>Actinocrispum</taxon>
    </lineage>
</organism>
<comment type="caution">
    <text evidence="1">The sequence shown here is derived from an EMBL/GenBank/DDBJ whole genome shotgun (WGS) entry which is preliminary data.</text>
</comment>